<organism evidence="1 2">
    <name type="scientific">Henosepilachna vigintioctopunctata</name>
    <dbReference type="NCBI Taxonomy" id="420089"/>
    <lineage>
        <taxon>Eukaryota</taxon>
        <taxon>Metazoa</taxon>
        <taxon>Ecdysozoa</taxon>
        <taxon>Arthropoda</taxon>
        <taxon>Hexapoda</taxon>
        <taxon>Insecta</taxon>
        <taxon>Pterygota</taxon>
        <taxon>Neoptera</taxon>
        <taxon>Endopterygota</taxon>
        <taxon>Coleoptera</taxon>
        <taxon>Polyphaga</taxon>
        <taxon>Cucujiformia</taxon>
        <taxon>Coccinelloidea</taxon>
        <taxon>Coccinellidae</taxon>
        <taxon>Epilachninae</taxon>
        <taxon>Epilachnini</taxon>
        <taxon>Henosepilachna</taxon>
    </lineage>
</organism>
<evidence type="ECO:0000313" key="1">
    <source>
        <dbReference type="EMBL" id="KAK9892456.1"/>
    </source>
</evidence>
<name>A0AAW1VHT4_9CUCU</name>
<gene>
    <name evidence="1" type="ORF">WA026_019908</name>
</gene>
<proteinExistence type="predicted"/>
<accession>A0AAW1VHT4</accession>
<protein>
    <submittedName>
        <fullName evidence="1">Uncharacterized protein</fullName>
    </submittedName>
</protein>
<dbReference type="AlphaFoldDB" id="A0AAW1VHT4"/>
<keyword evidence="2" id="KW-1185">Reference proteome</keyword>
<reference evidence="1 2" key="1">
    <citation type="submission" date="2023-03" db="EMBL/GenBank/DDBJ databases">
        <title>Genome insight into feeding habits of ladybird beetles.</title>
        <authorList>
            <person name="Li H.-S."/>
            <person name="Huang Y.-H."/>
            <person name="Pang H."/>
        </authorList>
    </citation>
    <scope>NUCLEOTIDE SEQUENCE [LARGE SCALE GENOMIC DNA]</scope>
    <source>
        <strain evidence="1">SYSU_2023b</strain>
        <tissue evidence="1">Whole body</tissue>
    </source>
</reference>
<sequence length="244" mass="28383">MARIRKIHRICETRKENSENNSNSEIDNSTRSSRLTIFNNRKIKLIGRTRRVYQNFKNCTDNFNHISDLTIMNKKSLSCSILSTSKERNWIHYDSKFTQTSENDVLQYAVRKISNSSTQTEPLTKDANIMEMEMIELDTLSLSMNPGSVKSQIENSTSLKTDMKKEHETFEGIVSRSSRNGTIERKIPLKKSIIEDVNQNIHKNDKMTPSKIPIPLKYLPETKCQEIKQLRKKKKNSLKKNQEN</sequence>
<dbReference type="EMBL" id="JARQZJ010000134">
    <property type="protein sequence ID" value="KAK9892456.1"/>
    <property type="molecule type" value="Genomic_DNA"/>
</dbReference>
<comment type="caution">
    <text evidence="1">The sequence shown here is derived from an EMBL/GenBank/DDBJ whole genome shotgun (WGS) entry which is preliminary data.</text>
</comment>
<dbReference type="Proteomes" id="UP001431783">
    <property type="component" value="Unassembled WGS sequence"/>
</dbReference>
<evidence type="ECO:0000313" key="2">
    <source>
        <dbReference type="Proteomes" id="UP001431783"/>
    </source>
</evidence>